<organism evidence="2 3">
    <name type="scientific">Catenulispora pinistramenti</name>
    <dbReference type="NCBI Taxonomy" id="2705254"/>
    <lineage>
        <taxon>Bacteria</taxon>
        <taxon>Bacillati</taxon>
        <taxon>Actinomycetota</taxon>
        <taxon>Actinomycetes</taxon>
        <taxon>Catenulisporales</taxon>
        <taxon>Catenulisporaceae</taxon>
        <taxon>Catenulispora</taxon>
    </lineage>
</organism>
<feature type="region of interest" description="Disordered" evidence="1">
    <location>
        <begin position="1"/>
        <end position="91"/>
    </location>
</feature>
<sequence length="91" mass="8367">MIPATQNISGQNGSRGASNASEYTVFGGDGGGSLAPGGGNGEGGPAQDGGNGGSGGGSQPPSSSGDPTPPVNAAPGFGNNGVVFVTYTPAS</sequence>
<comment type="caution">
    <text evidence="2">The sequence shown here is derived from an EMBL/GenBank/DDBJ whole genome shotgun (WGS) entry which is preliminary data.</text>
</comment>
<evidence type="ECO:0000256" key="1">
    <source>
        <dbReference type="SAM" id="MobiDB-lite"/>
    </source>
</evidence>
<proteinExistence type="predicted"/>
<evidence type="ECO:0000313" key="2">
    <source>
        <dbReference type="EMBL" id="MBS2545754.1"/>
    </source>
</evidence>
<reference evidence="2 3" key="1">
    <citation type="submission" date="2020-02" db="EMBL/GenBank/DDBJ databases">
        <title>Acidophilic actinobacteria isolated from forest soil.</title>
        <authorList>
            <person name="Golinska P."/>
        </authorList>
    </citation>
    <scope>NUCLEOTIDE SEQUENCE [LARGE SCALE GENOMIC DNA]</scope>
    <source>
        <strain evidence="2 3">NL8</strain>
    </source>
</reference>
<name>A0ABS5KHG9_9ACTN</name>
<evidence type="ECO:0000313" key="3">
    <source>
        <dbReference type="Proteomes" id="UP000730482"/>
    </source>
</evidence>
<dbReference type="EMBL" id="JAAFYZ010000006">
    <property type="protein sequence ID" value="MBS2545754.1"/>
    <property type="molecule type" value="Genomic_DNA"/>
</dbReference>
<protein>
    <submittedName>
        <fullName evidence="2">Uncharacterized protein</fullName>
    </submittedName>
</protein>
<dbReference type="Proteomes" id="UP000730482">
    <property type="component" value="Unassembled WGS sequence"/>
</dbReference>
<keyword evidence="3" id="KW-1185">Reference proteome</keyword>
<feature type="compositionally biased region" description="Polar residues" evidence="1">
    <location>
        <begin position="1"/>
        <end position="22"/>
    </location>
</feature>
<feature type="compositionally biased region" description="Gly residues" evidence="1">
    <location>
        <begin position="27"/>
        <end position="58"/>
    </location>
</feature>
<accession>A0ABS5KHG9</accession>
<gene>
    <name evidence="2" type="ORF">KGQ19_02610</name>
</gene>